<dbReference type="GO" id="GO:0003993">
    <property type="term" value="F:acid phosphatase activity"/>
    <property type="evidence" value="ECO:0007669"/>
    <property type="project" value="InterPro"/>
</dbReference>
<feature type="domain" description="Pesticidal crystal protein Cry22Aa Ig-like" evidence="3">
    <location>
        <begin position="1009"/>
        <end position="1083"/>
    </location>
</feature>
<dbReference type="GO" id="GO:0046872">
    <property type="term" value="F:metal ion binding"/>
    <property type="evidence" value="ECO:0007669"/>
    <property type="project" value="InterPro"/>
</dbReference>
<evidence type="ECO:0000256" key="1">
    <source>
        <dbReference type="SAM" id="MobiDB-lite"/>
    </source>
</evidence>
<feature type="transmembrane region" description="Helical" evidence="2">
    <location>
        <begin position="1618"/>
        <end position="1635"/>
    </location>
</feature>
<feature type="compositionally biased region" description="Polar residues" evidence="1">
    <location>
        <begin position="72"/>
        <end position="90"/>
    </location>
</feature>
<dbReference type="EMBL" id="MHNL01000006">
    <property type="protein sequence ID" value="OGZ45428.1"/>
    <property type="molecule type" value="Genomic_DNA"/>
</dbReference>
<evidence type="ECO:0000313" key="5">
    <source>
        <dbReference type="Proteomes" id="UP000177785"/>
    </source>
</evidence>
<dbReference type="Gene3D" id="2.60.40.10">
    <property type="entry name" value="Immunoglobulins"/>
    <property type="match status" value="5"/>
</dbReference>
<accession>A0A1G2G6D3</accession>
<keyword evidence="2" id="KW-1133">Transmembrane helix</keyword>
<feature type="compositionally biased region" description="Polar residues" evidence="1">
    <location>
        <begin position="1456"/>
        <end position="1472"/>
    </location>
</feature>
<sequence length="1641" mass="175953">MKRLLVVFSLFLFSTTLLLGSPKTLLAEEFLASIDSTPQDTQSASEASQEAQMASIVTEEVVKPTEVIETQPLENNQETSVESPQTTDTEGMNLILEEEDSKVENISDIDMSDTNEAGNTPVEEGAEKVEGQVAPLESATETPDATSQDDPPQLRTMSTELQTITQSDAPTACANCEKDSLGNIIEIVVDENVVADFNQPTPTCIGDQDLCQFFTYEKNSTTANTWNAVFDLGGKRLVVKNGASIKTIQVPTGANNRYAPGIIIKTTCSVFVEEGALLEVQSLNQPAGNILIKGGDDVIIDGSVLNTVGGTMQAPGQITIVSCCGDIITGPKSRIVVNGVDHGGRNIDILAQSNIELHGLIESNYRSGATSTINVISFNGSVLVDGTNRFPDELEGTRIPRTSGIFVYAKRDPLPGQINIRAKGNITVLGNIILDKQNPNFGAVAVKTASNGSKSGTIDVRSLEGSITARDRAFDNANRYGTKGSITLFAKNDISFSVTDNRNDGATTTEKIVVNSEAHDVRTLGGNNIIRSYNGALRIGERATLSTENKNGIDGKNILTSCKGIVNNGRIHFPDLDTSDDTGTCDPSAPLPNTDTTQKILLAKINSYAQGALQCLLDEHKPPENHAPVITILGDNPLTVIQGSTFTDPGATAQDQEDGDITAHIIIGGSTITPVTVPGTYVITYNIRDTQGLPAPEATRTVLVTTPKPQCSDGIDNDGDGKIDQTDPACHTDSNLENSTSYNPDINDENMAPVIKLLGLNPFEIEKDTPFVDPGATAQDQEDGDITAHIVISGDVITPTVPETYTIIYNVKDSKDIPAPEVRRTVIVKETTPQPPKPQCSDGKDNDGDTKIDQADPACHTDEDPNNTSSYNPNIDNENSRPSINVLGNDPFFITFGTTFTDPGATAFDQEDGDITAHIVVGGHVITPTTPVGTYTITYNVKDSKDTSAPEKTRIVIISPIHPQCSDDTDNDGDDLIDSMDPGCHTDGDPTNDTSYDPNDTDENLPPTLTLNGENPITLVVGTPFVDPGATAQDQEDGDTTAHIVVSGDVITSSTAPGTYTIAYNVKDSRNASAPEVRRTVIISPTHPQCSDGIDNDTDTKIDTADPACHADNNPENGASYDPNDTDENATPIITIVGNNPYEIRTGDAFSDPGATAFDQEDGDITAHIVVSGDVITSSTAVGTYGIVYNVKDSKNTSAPEVRRVVSILSKDNPPSSGGGGGNSPSNNIVGGGGILQQTSITITNERAVSLSDTSALITWTTNIPGTSMVVYGTSTQALADGSRVNFGYTNTTDKRTALIKDHSIVIDGLISKTPYYFRPISEEWSSKAIGREVTISEAPKECNYLLEYLKYGANNNPVEVRKLQVFLRNFEGFTNLEITGFFDLTTFNAVSQFQQKYFDLVLAPWGHDKPTGYVYITTKKRVNEIYCAREFALTDAQKQEIQTFKAYLASLNISSRPRPTLATPPSTRQENPTSSTSTTPPTQSRTISSNTQNTSTSSTPHTDQSSTTPTMPTSADTEPLPEQIDSPPLNLDETPVGIDQSQNGFRNLLASVFSAPPSSGETLECIIALLVVLALIVLMELIWRKPMHHISDKIFFWIVGVFIAMPVALILHLGCIVLPLAVILILLSVLYALNKKEEAR</sequence>
<feature type="region of interest" description="Disordered" evidence="1">
    <location>
        <begin position="68"/>
        <end position="121"/>
    </location>
</feature>
<feature type="domain" description="Pesticidal crystal protein Cry22Aa Ig-like" evidence="3">
    <location>
        <begin position="755"/>
        <end position="828"/>
    </location>
</feature>
<feature type="domain" description="Pesticidal crystal protein Cry22Aa Ig-like" evidence="3">
    <location>
        <begin position="1134"/>
        <end position="1205"/>
    </location>
</feature>
<protein>
    <recommendedName>
        <fullName evidence="3">Pesticidal crystal protein Cry22Aa Ig-like domain-containing protein</fullName>
    </recommendedName>
</protein>
<keyword evidence="2" id="KW-0472">Membrane</keyword>
<feature type="compositionally biased region" description="Low complexity" evidence="1">
    <location>
        <begin position="1473"/>
        <end position="1500"/>
    </location>
</feature>
<gene>
    <name evidence="4" type="ORF">A2756_00210</name>
</gene>
<dbReference type="SUPFAM" id="SSF49363">
    <property type="entry name" value="Purple acid phosphatase, N-terminal domain"/>
    <property type="match status" value="1"/>
</dbReference>
<evidence type="ECO:0000313" key="4">
    <source>
        <dbReference type="EMBL" id="OGZ45428.1"/>
    </source>
</evidence>
<feature type="compositionally biased region" description="Polar residues" evidence="1">
    <location>
        <begin position="139"/>
        <end position="153"/>
    </location>
</feature>
<feature type="transmembrane region" description="Helical" evidence="2">
    <location>
        <begin position="1567"/>
        <end position="1583"/>
    </location>
</feature>
<dbReference type="STRING" id="1802115.A2756_00210"/>
<dbReference type="Gene3D" id="1.10.101.10">
    <property type="entry name" value="PGBD-like superfamily/PGBD"/>
    <property type="match status" value="1"/>
</dbReference>
<dbReference type="Proteomes" id="UP000177785">
    <property type="component" value="Unassembled WGS sequence"/>
</dbReference>
<feature type="compositionally biased region" description="Polar residues" evidence="1">
    <location>
        <begin position="866"/>
        <end position="883"/>
    </location>
</feature>
<feature type="region of interest" description="Disordered" evidence="1">
    <location>
        <begin position="707"/>
        <end position="747"/>
    </location>
</feature>
<feature type="region of interest" description="Disordered" evidence="1">
    <location>
        <begin position="1209"/>
        <end position="1231"/>
    </location>
</feature>
<name>A0A1G2G6D3_9BACT</name>
<dbReference type="Pfam" id="PF16403">
    <property type="entry name" value="Bact_surface_Ig-like"/>
    <property type="match status" value="5"/>
</dbReference>
<organism evidence="4 5">
    <name type="scientific">Candidatus Ryanbacteria bacterium RIFCSPHIGHO2_01_FULL_48_27</name>
    <dbReference type="NCBI Taxonomy" id="1802115"/>
    <lineage>
        <taxon>Bacteria</taxon>
        <taxon>Candidatus Ryaniibacteriota</taxon>
    </lineage>
</organism>
<feature type="region of interest" description="Disordered" evidence="1">
    <location>
        <begin position="1085"/>
        <end position="1128"/>
    </location>
</feature>
<feature type="compositionally biased region" description="Polar residues" evidence="1">
    <location>
        <begin position="989"/>
        <end position="998"/>
    </location>
</feature>
<feature type="compositionally biased region" description="Polar residues" evidence="1">
    <location>
        <begin position="732"/>
        <end position="744"/>
    </location>
</feature>
<feature type="region of interest" description="Disordered" evidence="1">
    <location>
        <begin position="961"/>
        <end position="1001"/>
    </location>
</feature>
<feature type="domain" description="Pesticidal crystal protein Cry22Aa Ig-like" evidence="3">
    <location>
        <begin position="630"/>
        <end position="704"/>
    </location>
</feature>
<proteinExistence type="predicted"/>
<evidence type="ECO:0000256" key="2">
    <source>
        <dbReference type="SAM" id="Phobius"/>
    </source>
</evidence>
<dbReference type="InterPro" id="IPR008963">
    <property type="entry name" value="Purple_acid_Pase-like_N"/>
</dbReference>
<keyword evidence="2" id="KW-0812">Transmembrane</keyword>
<feature type="compositionally biased region" description="Polar residues" evidence="1">
    <location>
        <begin position="1501"/>
        <end position="1517"/>
    </location>
</feature>
<reference evidence="4 5" key="1">
    <citation type="journal article" date="2016" name="Nat. Commun.">
        <title>Thousands of microbial genomes shed light on interconnected biogeochemical processes in an aquifer system.</title>
        <authorList>
            <person name="Anantharaman K."/>
            <person name="Brown C.T."/>
            <person name="Hug L.A."/>
            <person name="Sharon I."/>
            <person name="Castelle C.J."/>
            <person name="Probst A.J."/>
            <person name="Thomas B.C."/>
            <person name="Singh A."/>
            <person name="Wilkins M.J."/>
            <person name="Karaoz U."/>
            <person name="Brodie E.L."/>
            <person name="Williams K.H."/>
            <person name="Hubbard S.S."/>
            <person name="Banfield J.F."/>
        </authorList>
    </citation>
    <scope>NUCLEOTIDE SEQUENCE [LARGE SCALE GENOMIC DNA]</scope>
</reference>
<feature type="region of interest" description="Disordered" evidence="1">
    <location>
        <begin position="1456"/>
        <end position="1538"/>
    </location>
</feature>
<feature type="domain" description="Pesticidal crystal protein Cry22Aa Ig-like" evidence="3">
    <location>
        <begin position="884"/>
        <end position="957"/>
    </location>
</feature>
<dbReference type="InterPro" id="IPR032179">
    <property type="entry name" value="Cry22Aa_Ig-like"/>
</dbReference>
<feature type="compositionally biased region" description="Basic and acidic residues" evidence="1">
    <location>
        <begin position="842"/>
        <end position="863"/>
    </location>
</feature>
<dbReference type="InterPro" id="IPR013783">
    <property type="entry name" value="Ig-like_fold"/>
</dbReference>
<comment type="caution">
    <text evidence="4">The sequence shown here is derived from an EMBL/GenBank/DDBJ whole genome shotgun (WGS) entry which is preliminary data.</text>
</comment>
<evidence type="ECO:0000259" key="3">
    <source>
        <dbReference type="Pfam" id="PF16403"/>
    </source>
</evidence>
<feature type="region of interest" description="Disordered" evidence="1">
    <location>
        <begin position="134"/>
        <end position="153"/>
    </location>
</feature>
<feature type="compositionally biased region" description="Acidic residues" evidence="1">
    <location>
        <begin position="967"/>
        <end position="978"/>
    </location>
</feature>
<feature type="region of interest" description="Disordered" evidence="1">
    <location>
        <begin position="828"/>
        <end position="884"/>
    </location>
</feature>
<feature type="transmembrane region" description="Helical" evidence="2">
    <location>
        <begin position="1595"/>
        <end position="1612"/>
    </location>
</feature>
<dbReference type="Gene3D" id="2.60.40.380">
    <property type="entry name" value="Purple acid phosphatase-like, N-terminal"/>
    <property type="match status" value="1"/>
</dbReference>
<dbReference type="InterPro" id="IPR036366">
    <property type="entry name" value="PGBDSf"/>
</dbReference>